<comment type="caution">
    <text evidence="1">The sequence shown here is derived from an EMBL/GenBank/DDBJ whole genome shotgun (WGS) entry which is preliminary data.</text>
</comment>
<evidence type="ECO:0000313" key="2">
    <source>
        <dbReference type="Proteomes" id="UP001595765"/>
    </source>
</evidence>
<keyword evidence="2" id="KW-1185">Reference proteome</keyword>
<dbReference type="RefSeq" id="WP_386435073.1">
    <property type="nucleotide sequence ID" value="NZ_JBHSBB010000024.1"/>
</dbReference>
<reference evidence="2" key="1">
    <citation type="journal article" date="2019" name="Int. J. Syst. Evol. Microbiol.">
        <title>The Global Catalogue of Microorganisms (GCM) 10K type strain sequencing project: providing services to taxonomists for standard genome sequencing and annotation.</title>
        <authorList>
            <consortium name="The Broad Institute Genomics Platform"/>
            <consortium name="The Broad Institute Genome Sequencing Center for Infectious Disease"/>
            <person name="Wu L."/>
            <person name="Ma J."/>
        </authorList>
    </citation>
    <scope>NUCLEOTIDE SEQUENCE [LARGE SCALE GENOMIC DNA]</scope>
    <source>
        <strain evidence="2">CGMCC 4.7237</strain>
    </source>
</reference>
<gene>
    <name evidence="1" type="ORF">ACFO3J_28175</name>
</gene>
<evidence type="ECO:0000313" key="1">
    <source>
        <dbReference type="EMBL" id="MFC4035318.1"/>
    </source>
</evidence>
<protein>
    <submittedName>
        <fullName evidence="1">Uncharacterized protein</fullName>
    </submittedName>
</protein>
<dbReference type="EMBL" id="JBHSBB010000024">
    <property type="protein sequence ID" value="MFC4035318.1"/>
    <property type="molecule type" value="Genomic_DNA"/>
</dbReference>
<accession>A0ABV8HTB1</accession>
<proteinExistence type="predicted"/>
<name>A0ABV8HTB1_9ACTN</name>
<organism evidence="1 2">
    <name type="scientific">Streptomyces polygonati</name>
    <dbReference type="NCBI Taxonomy" id="1617087"/>
    <lineage>
        <taxon>Bacteria</taxon>
        <taxon>Bacillati</taxon>
        <taxon>Actinomycetota</taxon>
        <taxon>Actinomycetes</taxon>
        <taxon>Kitasatosporales</taxon>
        <taxon>Streptomycetaceae</taxon>
        <taxon>Streptomyces</taxon>
    </lineage>
</organism>
<dbReference type="Proteomes" id="UP001595765">
    <property type="component" value="Unassembled WGS sequence"/>
</dbReference>
<sequence>MAADSRISIESVEQVSSGAAVCVVRCLGGSVSTGDLLDTAVFVDGAEALVELRVTTIWRYGRVTDLLDPPHTAKLELVGANADLVTRVQELRGAGQA</sequence>